<comment type="caution">
    <text evidence="3">The sequence shown here is derived from an EMBL/GenBank/DDBJ whole genome shotgun (WGS) entry which is preliminary data.</text>
</comment>
<keyword evidence="2" id="KW-0812">Transmembrane</keyword>
<keyword evidence="4" id="KW-1185">Reference proteome</keyword>
<keyword evidence="2" id="KW-0472">Membrane</keyword>
<keyword evidence="2" id="KW-1133">Transmembrane helix</keyword>
<organism evidence="3 4">
    <name type="scientific">Cladonia borealis</name>
    <dbReference type="NCBI Taxonomy" id="184061"/>
    <lineage>
        <taxon>Eukaryota</taxon>
        <taxon>Fungi</taxon>
        <taxon>Dikarya</taxon>
        <taxon>Ascomycota</taxon>
        <taxon>Pezizomycotina</taxon>
        <taxon>Lecanoromycetes</taxon>
        <taxon>OSLEUM clade</taxon>
        <taxon>Lecanoromycetidae</taxon>
        <taxon>Lecanorales</taxon>
        <taxon>Lecanorineae</taxon>
        <taxon>Cladoniaceae</taxon>
        <taxon>Cladonia</taxon>
    </lineage>
</organism>
<dbReference type="Proteomes" id="UP001166286">
    <property type="component" value="Unassembled WGS sequence"/>
</dbReference>
<evidence type="ECO:0000256" key="2">
    <source>
        <dbReference type="SAM" id="Phobius"/>
    </source>
</evidence>
<protein>
    <recommendedName>
        <fullName evidence="5">Fucose-specific lectin</fullName>
    </recommendedName>
</protein>
<gene>
    <name evidence="3" type="ORF">JMJ35_007340</name>
</gene>
<dbReference type="EMBL" id="JAFEKC020000017">
    <property type="protein sequence ID" value="KAK0509946.1"/>
    <property type="molecule type" value="Genomic_DNA"/>
</dbReference>
<dbReference type="SUPFAM" id="SSF89372">
    <property type="entry name" value="Fucose-specific lectin"/>
    <property type="match status" value="1"/>
</dbReference>
<dbReference type="Gene3D" id="2.120.10.70">
    <property type="entry name" value="Fucose-specific lectin"/>
    <property type="match status" value="1"/>
</dbReference>
<feature type="compositionally biased region" description="Low complexity" evidence="1">
    <location>
        <begin position="122"/>
        <end position="140"/>
    </location>
</feature>
<sequence>MQRLTVSSQHDNLNDSTPAELPDIISISVDRHLEGGNPTSNSLASPGLQSILSADSEGVERYQTTKGSPSIIKDNNEVVHQAPERKKTKPWLFFIIGAIACLIIGLAIGLGVGLTRNRLTTPAKHTPTTAPTTQPSSGGPSPTPNYLSTVGAFNGTGIALASESSGSDASFLESTGDGDYGKIVMYFQHHTGQIREMQLDEDGHWAGGNSTDLVVPAAEVKNGTPITAVSYVFNYIAAWHIFYISVNNTVQELINNNVSDNWAPGPINSLDLGTIDDPHVGLQACWNGDYDSAADNSSDQGITLLYGKGSTTFGVASWTASNNTWKQEKDLIDYNGHGGVACFSPYEGDGTYLMLVDLQYNLNVLWKDPNITLTSSETPWIKTSVSIPVFQNTSIGYAEYYLNSFQSGILLFAQSPDLSTVGWNINMDNQTTSVQNNQNTTINIGKGIPGTHLTCLTNGDEVFQVFYQTNGTNIEQFESDLAAGWSMLDLPIPAS</sequence>
<evidence type="ECO:0008006" key="5">
    <source>
        <dbReference type="Google" id="ProtNLM"/>
    </source>
</evidence>
<evidence type="ECO:0000256" key="1">
    <source>
        <dbReference type="SAM" id="MobiDB-lite"/>
    </source>
</evidence>
<evidence type="ECO:0000313" key="3">
    <source>
        <dbReference type="EMBL" id="KAK0509946.1"/>
    </source>
</evidence>
<accession>A0AA39QY44</accession>
<evidence type="ECO:0000313" key="4">
    <source>
        <dbReference type="Proteomes" id="UP001166286"/>
    </source>
</evidence>
<name>A0AA39QY44_9LECA</name>
<dbReference type="AlphaFoldDB" id="A0AA39QY44"/>
<reference evidence="3" key="1">
    <citation type="submission" date="2023-03" db="EMBL/GenBank/DDBJ databases">
        <title>Complete genome of Cladonia borealis.</title>
        <authorList>
            <person name="Park H."/>
        </authorList>
    </citation>
    <scope>NUCLEOTIDE SEQUENCE</scope>
    <source>
        <strain evidence="3">ANT050790</strain>
    </source>
</reference>
<feature type="region of interest" description="Disordered" evidence="1">
    <location>
        <begin position="122"/>
        <end position="146"/>
    </location>
</feature>
<proteinExistence type="predicted"/>
<feature type="transmembrane region" description="Helical" evidence="2">
    <location>
        <begin position="91"/>
        <end position="114"/>
    </location>
</feature>